<accession>A0A5E4WH19</accession>
<name>A0A5E4WH19_9BURK</name>
<dbReference type="EMBL" id="CABPSM010000009">
    <property type="protein sequence ID" value="VVE23811.1"/>
    <property type="molecule type" value="Genomic_DNA"/>
</dbReference>
<keyword evidence="2" id="KW-1185">Reference proteome</keyword>
<sequence>MYLHRQLNFGAGDVPLSASGFAFLVGTGNPSPDREQLECMSAALIRLCTRRHATFDKIFYSESHLPRHIAEILRDLTDLVSVAHSLPVTVEHRASSEEPPVEPAGCHADLLVVQHGA</sequence>
<reference evidence="1 2" key="1">
    <citation type="submission" date="2019-08" db="EMBL/GenBank/DDBJ databases">
        <authorList>
            <person name="Peeters C."/>
        </authorList>
    </citation>
    <scope>NUCLEOTIDE SEQUENCE [LARGE SCALE GENOMIC DNA]</scope>
    <source>
        <strain evidence="1 2">LMG 31112</strain>
    </source>
</reference>
<dbReference type="Proteomes" id="UP000343317">
    <property type="component" value="Unassembled WGS sequence"/>
</dbReference>
<protein>
    <submittedName>
        <fullName evidence="1">Uncharacterized protein</fullName>
    </submittedName>
</protein>
<organism evidence="1 2">
    <name type="scientific">Pandoraea horticolens</name>
    <dbReference type="NCBI Taxonomy" id="2508298"/>
    <lineage>
        <taxon>Bacteria</taxon>
        <taxon>Pseudomonadati</taxon>
        <taxon>Pseudomonadota</taxon>
        <taxon>Betaproteobacteria</taxon>
        <taxon>Burkholderiales</taxon>
        <taxon>Burkholderiaceae</taxon>
        <taxon>Pandoraea</taxon>
    </lineage>
</organism>
<dbReference type="AlphaFoldDB" id="A0A5E4WH19"/>
<evidence type="ECO:0000313" key="1">
    <source>
        <dbReference type="EMBL" id="VVE23811.1"/>
    </source>
</evidence>
<evidence type="ECO:0000313" key="2">
    <source>
        <dbReference type="Proteomes" id="UP000343317"/>
    </source>
</evidence>
<gene>
    <name evidence="1" type="ORF">PHO31112_03271</name>
</gene>
<proteinExistence type="predicted"/>